<dbReference type="InterPro" id="IPR037175">
    <property type="entry name" value="KFase_sf"/>
</dbReference>
<keyword evidence="3" id="KW-1185">Reference proteome</keyword>
<comment type="caution">
    <text evidence="2">The sequence shown here is derived from an EMBL/GenBank/DDBJ whole genome shotgun (WGS) entry which is preliminary data.</text>
</comment>
<dbReference type="PANTHER" id="PTHR31118">
    <property type="entry name" value="CYCLASE-LIKE PROTEIN 2"/>
    <property type="match status" value="1"/>
</dbReference>
<name>A0AAV3T7G9_9EURY</name>
<dbReference type="GO" id="GO:0019441">
    <property type="term" value="P:L-tryptophan catabolic process to kynurenine"/>
    <property type="evidence" value="ECO:0007669"/>
    <property type="project" value="InterPro"/>
</dbReference>
<proteinExistence type="predicted"/>
<evidence type="ECO:0000313" key="3">
    <source>
        <dbReference type="Proteomes" id="UP001500420"/>
    </source>
</evidence>
<dbReference type="PANTHER" id="PTHR31118:SF32">
    <property type="entry name" value="KYNURENINE FORMAMIDASE"/>
    <property type="match status" value="1"/>
</dbReference>
<dbReference type="GO" id="GO:0004061">
    <property type="term" value="F:arylformamidase activity"/>
    <property type="evidence" value="ECO:0007669"/>
    <property type="project" value="InterPro"/>
</dbReference>
<dbReference type="Gene3D" id="3.50.30.50">
    <property type="entry name" value="Putative cyclase"/>
    <property type="match status" value="1"/>
</dbReference>
<dbReference type="SUPFAM" id="SSF102198">
    <property type="entry name" value="Putative cyclase"/>
    <property type="match status" value="1"/>
</dbReference>
<sequence length="220" mass="23639">MTTYDLSQPLDGEGTVYPGDPAVSVTPHATHERDGYRVSELALGSHGGTHVDAPSHILPDGRDLDEFDLATFAFDAARIDCTDAAAREPINRDAVAAAPTDADLLVVRTGWSEHWGTDRYLDHPYLSPDAAAWLAERGFHVGVDTPNVDPTPRQESTAERTDEAEGFPAHRALLGNDRVLVENLTGLGAPPERFELCAYPLPIPDADGAPARAVARVDDP</sequence>
<dbReference type="AlphaFoldDB" id="A0AAV3T7G9"/>
<organism evidence="2 3">
    <name type="scientific">Natronoarchaeum mannanilyticum</name>
    <dbReference type="NCBI Taxonomy" id="926360"/>
    <lineage>
        <taxon>Archaea</taxon>
        <taxon>Methanobacteriati</taxon>
        <taxon>Methanobacteriota</taxon>
        <taxon>Stenosarchaea group</taxon>
        <taxon>Halobacteria</taxon>
        <taxon>Halobacteriales</taxon>
        <taxon>Natronoarchaeaceae</taxon>
    </lineage>
</organism>
<feature type="region of interest" description="Disordered" evidence="1">
    <location>
        <begin position="144"/>
        <end position="166"/>
    </location>
</feature>
<dbReference type="Pfam" id="PF04199">
    <property type="entry name" value="Cyclase"/>
    <property type="match status" value="1"/>
</dbReference>
<accession>A0AAV3T7G9</accession>
<reference evidence="2 3" key="1">
    <citation type="journal article" date="2019" name="Int. J. Syst. Evol. Microbiol.">
        <title>The Global Catalogue of Microorganisms (GCM) 10K type strain sequencing project: providing services to taxonomists for standard genome sequencing and annotation.</title>
        <authorList>
            <consortium name="The Broad Institute Genomics Platform"/>
            <consortium name="The Broad Institute Genome Sequencing Center for Infectious Disease"/>
            <person name="Wu L."/>
            <person name="Ma J."/>
        </authorList>
    </citation>
    <scope>NUCLEOTIDE SEQUENCE [LARGE SCALE GENOMIC DNA]</scope>
    <source>
        <strain evidence="2 3">JCM 16328</strain>
    </source>
</reference>
<protein>
    <submittedName>
        <fullName evidence="2">Cyclase family protein</fullName>
    </submittedName>
</protein>
<gene>
    <name evidence="2" type="ORF">GCM10009020_10180</name>
</gene>
<dbReference type="RefSeq" id="WP_343772819.1">
    <property type="nucleotide sequence ID" value="NZ_BAAADV010000001.1"/>
</dbReference>
<dbReference type="Proteomes" id="UP001500420">
    <property type="component" value="Unassembled WGS sequence"/>
</dbReference>
<dbReference type="EMBL" id="BAAADV010000001">
    <property type="protein sequence ID" value="GAA0666795.1"/>
    <property type="molecule type" value="Genomic_DNA"/>
</dbReference>
<evidence type="ECO:0000313" key="2">
    <source>
        <dbReference type="EMBL" id="GAA0666795.1"/>
    </source>
</evidence>
<evidence type="ECO:0000256" key="1">
    <source>
        <dbReference type="SAM" id="MobiDB-lite"/>
    </source>
</evidence>
<dbReference type="InterPro" id="IPR007325">
    <property type="entry name" value="KFase/CYL"/>
</dbReference>